<dbReference type="Proteomes" id="UP001379533">
    <property type="component" value="Chromosome"/>
</dbReference>
<feature type="domain" description="DUF1565" evidence="2">
    <location>
        <begin position="179"/>
        <end position="476"/>
    </location>
</feature>
<protein>
    <submittedName>
        <fullName evidence="3">DUF1565 domain-containing protein</fullName>
    </submittedName>
</protein>
<dbReference type="SUPFAM" id="SSF51126">
    <property type="entry name" value="Pectin lyase-like"/>
    <property type="match status" value="1"/>
</dbReference>
<reference evidence="3 4" key="1">
    <citation type="submission" date="2021-12" db="EMBL/GenBank/DDBJ databases">
        <title>Discovery of the Pendulisporaceae a myxobacterial family with distinct sporulation behavior and unique specialized metabolism.</title>
        <authorList>
            <person name="Garcia R."/>
            <person name="Popoff A."/>
            <person name="Bader C.D."/>
            <person name="Loehr J."/>
            <person name="Walesch S."/>
            <person name="Walt C."/>
            <person name="Boldt J."/>
            <person name="Bunk B."/>
            <person name="Haeckl F.J.F.P.J."/>
            <person name="Gunesch A.P."/>
            <person name="Birkelbach J."/>
            <person name="Nuebel U."/>
            <person name="Pietschmann T."/>
            <person name="Bach T."/>
            <person name="Mueller R."/>
        </authorList>
    </citation>
    <scope>NUCLEOTIDE SEQUENCE [LARGE SCALE GENOMIC DNA]</scope>
    <source>
        <strain evidence="3 4">MSr12523</strain>
    </source>
</reference>
<dbReference type="EMBL" id="CP089982">
    <property type="protein sequence ID" value="WXA96468.1"/>
    <property type="molecule type" value="Genomic_DNA"/>
</dbReference>
<keyword evidence="4" id="KW-1185">Reference proteome</keyword>
<dbReference type="InterPro" id="IPR013783">
    <property type="entry name" value="Ig-like_fold"/>
</dbReference>
<evidence type="ECO:0000313" key="3">
    <source>
        <dbReference type="EMBL" id="WXA96468.1"/>
    </source>
</evidence>
<dbReference type="RefSeq" id="WP_394847083.1">
    <property type="nucleotide sequence ID" value="NZ_CP089982.1"/>
</dbReference>
<proteinExistence type="predicted"/>
<sequence>MRAATASSLIGLGASAFFLLALGGCPPSFYEPCRGLECGLDDGGGEVGDEVRPDVPPTPKPPKIDEVVVDGNPSRTIRQGFGGDPTNGTTVVHLTGERLDEVTDVTIGNGANALKGVITEQTPRALSFTVKVIHGAPLGQQAVNVTAPSGSAMSEPVFVISRITASPTGTDSLERGSATGGTDAQPLRSMGKAITFAAAGDTVFLKNGTYDVANGETKVPPGVTLQGESQGGTLLKWNRNGGGLVVTGNGHIESLGMIGAGITASGAVLIKDVTISEAYYGLDLQPGVTVDSVDVSEATVAINITGENGTLTLNNSRVHNNRSGIDAQISDATLVVTNTKVYYNCPGTLNRIDGGIIVKGPAILTNVDIHDNRCSGITMDSQLTGPLVITGGTFVANFPNSIALNSPGKTKIRAASFGYHEREVIGISSEADLDLGTPEDPGNNLFARCDGCDTILNWRAADGVNPITVTGNKWNQAADEGEQPPFGCSNTDEPKGTSAPPRTWHIAAPGTCNPIKGNVMVNVPPP</sequence>
<accession>A0ABZ2KCV1</accession>
<dbReference type="InterPro" id="IPR012334">
    <property type="entry name" value="Pectin_lyas_fold"/>
</dbReference>
<dbReference type="Gene3D" id="2.160.20.10">
    <property type="entry name" value="Single-stranded right-handed beta-helix, Pectin lyase-like"/>
    <property type="match status" value="1"/>
</dbReference>
<feature type="region of interest" description="Disordered" evidence="1">
    <location>
        <begin position="477"/>
        <end position="502"/>
    </location>
</feature>
<organism evidence="3 4">
    <name type="scientific">Pendulispora brunnea</name>
    <dbReference type="NCBI Taxonomy" id="2905690"/>
    <lineage>
        <taxon>Bacteria</taxon>
        <taxon>Pseudomonadati</taxon>
        <taxon>Myxococcota</taxon>
        <taxon>Myxococcia</taxon>
        <taxon>Myxococcales</taxon>
        <taxon>Sorangiineae</taxon>
        <taxon>Pendulisporaceae</taxon>
        <taxon>Pendulispora</taxon>
    </lineage>
</organism>
<evidence type="ECO:0000313" key="4">
    <source>
        <dbReference type="Proteomes" id="UP001379533"/>
    </source>
</evidence>
<name>A0ABZ2KCV1_9BACT</name>
<dbReference type="Gene3D" id="2.60.40.10">
    <property type="entry name" value="Immunoglobulins"/>
    <property type="match status" value="1"/>
</dbReference>
<dbReference type="PROSITE" id="PS51257">
    <property type="entry name" value="PROKAR_LIPOPROTEIN"/>
    <property type="match status" value="1"/>
</dbReference>
<dbReference type="Pfam" id="PF07602">
    <property type="entry name" value="DUF1565"/>
    <property type="match status" value="1"/>
</dbReference>
<gene>
    <name evidence="3" type="ORF">LZC95_06395</name>
</gene>
<dbReference type="InterPro" id="IPR011459">
    <property type="entry name" value="DUF1565"/>
</dbReference>
<evidence type="ECO:0000256" key="1">
    <source>
        <dbReference type="SAM" id="MobiDB-lite"/>
    </source>
</evidence>
<dbReference type="InterPro" id="IPR011050">
    <property type="entry name" value="Pectin_lyase_fold/virulence"/>
</dbReference>
<evidence type="ECO:0000259" key="2">
    <source>
        <dbReference type="Pfam" id="PF07602"/>
    </source>
</evidence>